<keyword evidence="1" id="KW-0175">Coiled coil</keyword>
<evidence type="ECO:0000256" key="1">
    <source>
        <dbReference type="SAM" id="Coils"/>
    </source>
</evidence>
<dbReference type="AlphaFoldDB" id="A0AA49GPG4"/>
<keyword evidence="2" id="KW-0812">Transmembrane</keyword>
<protein>
    <submittedName>
        <fullName evidence="3">Uncharacterized protein</fullName>
    </submittedName>
</protein>
<feature type="transmembrane region" description="Helical" evidence="2">
    <location>
        <begin position="62"/>
        <end position="80"/>
    </location>
</feature>
<organism evidence="3">
    <name type="scientific">Roseihalotalea indica</name>
    <dbReference type="NCBI Taxonomy" id="2867963"/>
    <lineage>
        <taxon>Bacteria</taxon>
        <taxon>Pseudomonadati</taxon>
        <taxon>Bacteroidota</taxon>
        <taxon>Cytophagia</taxon>
        <taxon>Cytophagales</taxon>
        <taxon>Catalimonadaceae</taxon>
        <taxon>Roseihalotalea</taxon>
    </lineage>
</organism>
<reference evidence="3" key="1">
    <citation type="journal article" date="2023" name="Comput. Struct. Biotechnol. J.">
        <title>Discovery of a novel marine Bacteroidetes with a rich repertoire of carbohydrate-active enzymes.</title>
        <authorList>
            <person name="Chen B."/>
            <person name="Liu G."/>
            <person name="Chen Q."/>
            <person name="Wang H."/>
            <person name="Liu L."/>
            <person name="Tang K."/>
        </authorList>
    </citation>
    <scope>NUCLEOTIDE SEQUENCE</scope>
    <source>
        <strain evidence="3">TK19036</strain>
    </source>
</reference>
<dbReference type="Gene3D" id="1.20.120.20">
    <property type="entry name" value="Apolipoprotein"/>
    <property type="match status" value="1"/>
</dbReference>
<name>A0AA49GPG4_9BACT</name>
<evidence type="ECO:0000256" key="2">
    <source>
        <dbReference type="SAM" id="Phobius"/>
    </source>
</evidence>
<keyword evidence="2" id="KW-1133">Transmembrane helix</keyword>
<sequence>MNNHGLSNSPQTEEISPHFSLKNKSLLSKTPFGRILSFKLGNYLKHIITCLKVLFFQHTNQIMKAYVSVFVFAIVLVGLWSCENRATNHDAQAHMEEAKEAIVEAKEKVGDALEAKSEALTAHGNKLSDQMETEFEQVESRVDRWFENAGDDVQEEHAELKQKIEQSKARLAKDLTNLDEQSEETEDDIQASFQKFKQDVDQLFKNLDNKR</sequence>
<reference evidence="3" key="2">
    <citation type="journal article" date="2024" name="Antonie Van Leeuwenhoek">
        <title>Roseihalotalea indica gen. nov., sp. nov., a halophilic Bacteroidetes from mesopelagic Southwest Indian Ocean with higher carbohydrate metabolic potential.</title>
        <authorList>
            <person name="Chen B."/>
            <person name="Zhang M."/>
            <person name="Lin D."/>
            <person name="Ye J."/>
            <person name="Tang K."/>
        </authorList>
    </citation>
    <scope>NUCLEOTIDE SEQUENCE</scope>
    <source>
        <strain evidence="3">TK19036</strain>
    </source>
</reference>
<feature type="coiled-coil region" evidence="1">
    <location>
        <begin position="150"/>
        <end position="188"/>
    </location>
</feature>
<proteinExistence type="predicted"/>
<feature type="coiled-coil region" evidence="1">
    <location>
        <begin position="88"/>
        <end position="115"/>
    </location>
</feature>
<gene>
    <name evidence="3" type="ORF">K4G66_28705</name>
</gene>
<keyword evidence="2" id="KW-0472">Membrane</keyword>
<accession>A0AA49GPG4</accession>
<evidence type="ECO:0000313" key="3">
    <source>
        <dbReference type="EMBL" id="WKN36345.1"/>
    </source>
</evidence>
<dbReference type="EMBL" id="CP120682">
    <property type="protein sequence ID" value="WKN36345.1"/>
    <property type="molecule type" value="Genomic_DNA"/>
</dbReference>